<dbReference type="PANTHER" id="PTHR20961">
    <property type="entry name" value="GLYCOSYLTRANSFERASE"/>
    <property type="match status" value="1"/>
</dbReference>
<sequence length="757" mass="84019">MSNDEVSCTASGRTRSISSTNPCIKAEKHASRGSCSTLRTCLALLVLQAAGRCLAEDPVMSSESLATAAAAAAAVTAWDAEAADHTDPSDSQKIHAAAGVQWRHDKQQGPFIKSDSDLSDLWAQQPGSERSHARLQQGHHSNIPDASRDGYQDASRVQGRSLLGMQQGTHPETGSHDKNPQPLVQEDASESGDGHGRSLLRRHQGTAARHSGSQSGGFWQGGKKRASRRLDATSTDVAGDPREVQSMQDLTIKQRQPPTQNRTEFQKEQLLLKAHFRLEIGDGPSRSKTVGPRTVPRGLQPAQGFFDGATHQCYGSVYQHRVCRYQDLVLWNETLWYITTDKRALQTGIPPVPLSWVEQPAQFSALRLADGFGKRGGSWLKVVHPAKLPWKWGTPELLEMQAAIAWKLTFQDNYGHLLGEHGPTLHNVLCTYMSRCHYSDADLEGLNLLFLNEDDDETTVMPRAGWEMFGCFTKHPLRQANDPAFQGRAIIIRELVAGIGPTCRGFPWCRPRWGRSPITGPMVLSWKQRMMGCVNLPHDPVAPALKPNVLIINRPVNKGRGFLNIAETVTSLKTALPDLGTVEVRELAEESLVEQARIYLSTSVLIQMHGAALGNMIFLPRGACLVDVVPQNNEDKHAWAFFMASDLRPLSYNPIAIPAQQTVLMLHKVKQTRTWHMLSQEQRFRLLDTGTCPTDEEVNFQFDAYASCNFQWFLKSSNVLLDVPTVLGSVQHAMRHLHAYKDDPRTTLTTERYALQL</sequence>
<dbReference type="InterPro" id="IPR007657">
    <property type="entry name" value="Glycosyltransferase_61"/>
</dbReference>
<feature type="domain" description="Glycosyltransferase 61 catalytic" evidence="5">
    <location>
        <begin position="518"/>
        <end position="626"/>
    </location>
</feature>
<dbReference type="Proteomes" id="UP001438707">
    <property type="component" value="Unassembled WGS sequence"/>
</dbReference>
<evidence type="ECO:0000256" key="1">
    <source>
        <dbReference type="ARBA" id="ARBA00022676"/>
    </source>
</evidence>
<evidence type="ECO:0000256" key="3">
    <source>
        <dbReference type="ARBA" id="ARBA00023180"/>
    </source>
</evidence>
<evidence type="ECO:0000256" key="4">
    <source>
        <dbReference type="SAM" id="MobiDB-lite"/>
    </source>
</evidence>
<evidence type="ECO:0000313" key="7">
    <source>
        <dbReference type="Proteomes" id="UP001438707"/>
    </source>
</evidence>
<comment type="caution">
    <text evidence="6">The sequence shown here is derived from an EMBL/GenBank/DDBJ whole genome shotgun (WGS) entry which is preliminary data.</text>
</comment>
<keyword evidence="1" id="KW-0328">Glycosyltransferase</keyword>
<evidence type="ECO:0000313" key="6">
    <source>
        <dbReference type="EMBL" id="KAK9844471.1"/>
    </source>
</evidence>
<keyword evidence="3" id="KW-0325">Glycoprotein</keyword>
<dbReference type="GO" id="GO:0005794">
    <property type="term" value="C:Golgi apparatus"/>
    <property type="evidence" value="ECO:0007669"/>
    <property type="project" value="UniProtKB-ARBA"/>
</dbReference>
<feature type="compositionally biased region" description="Basic and acidic residues" evidence="4">
    <location>
        <begin position="83"/>
        <end position="93"/>
    </location>
</feature>
<keyword evidence="7" id="KW-1185">Reference proteome</keyword>
<reference evidence="6 7" key="1">
    <citation type="journal article" date="2024" name="Nat. Commun.">
        <title>Phylogenomics reveals the evolutionary origins of lichenization in chlorophyte algae.</title>
        <authorList>
            <person name="Puginier C."/>
            <person name="Libourel C."/>
            <person name="Otte J."/>
            <person name="Skaloud P."/>
            <person name="Haon M."/>
            <person name="Grisel S."/>
            <person name="Petersen M."/>
            <person name="Berrin J.G."/>
            <person name="Delaux P.M."/>
            <person name="Dal Grande F."/>
            <person name="Keller J."/>
        </authorList>
    </citation>
    <scope>NUCLEOTIDE SEQUENCE [LARGE SCALE GENOMIC DNA]</scope>
    <source>
        <strain evidence="6 7">SAG 2145</strain>
    </source>
</reference>
<proteinExistence type="predicted"/>
<protein>
    <recommendedName>
        <fullName evidence="5">Glycosyltransferase 61 catalytic domain-containing protein</fullName>
    </recommendedName>
</protein>
<accession>A0AAW1SE58</accession>
<feature type="region of interest" description="Disordered" evidence="4">
    <location>
        <begin position="83"/>
        <end position="103"/>
    </location>
</feature>
<dbReference type="AlphaFoldDB" id="A0AAW1SE58"/>
<keyword evidence="2" id="KW-0808">Transferase</keyword>
<dbReference type="Pfam" id="PF04577">
    <property type="entry name" value="Glyco_transf_61"/>
    <property type="match status" value="1"/>
</dbReference>
<organism evidence="6 7">
    <name type="scientific">Apatococcus lobatus</name>
    <dbReference type="NCBI Taxonomy" id="904363"/>
    <lineage>
        <taxon>Eukaryota</taxon>
        <taxon>Viridiplantae</taxon>
        <taxon>Chlorophyta</taxon>
        <taxon>core chlorophytes</taxon>
        <taxon>Trebouxiophyceae</taxon>
        <taxon>Chlorellales</taxon>
        <taxon>Chlorellaceae</taxon>
        <taxon>Apatococcus</taxon>
    </lineage>
</organism>
<evidence type="ECO:0000259" key="5">
    <source>
        <dbReference type="Pfam" id="PF04577"/>
    </source>
</evidence>
<dbReference type="GO" id="GO:0016763">
    <property type="term" value="F:pentosyltransferase activity"/>
    <property type="evidence" value="ECO:0007669"/>
    <property type="project" value="UniProtKB-ARBA"/>
</dbReference>
<dbReference type="EMBL" id="JALJOS010000001">
    <property type="protein sequence ID" value="KAK9844471.1"/>
    <property type="molecule type" value="Genomic_DNA"/>
</dbReference>
<dbReference type="InterPro" id="IPR049625">
    <property type="entry name" value="Glyco_transf_61_cat"/>
</dbReference>
<feature type="region of interest" description="Disordered" evidence="4">
    <location>
        <begin position="122"/>
        <end position="240"/>
    </location>
</feature>
<gene>
    <name evidence="6" type="ORF">WJX74_002909</name>
</gene>
<name>A0AAW1SE58_9CHLO</name>
<evidence type="ECO:0000256" key="2">
    <source>
        <dbReference type="ARBA" id="ARBA00022679"/>
    </source>
</evidence>